<proteinExistence type="inferred from homology"/>
<keyword evidence="2" id="KW-0812">Transmembrane</keyword>
<dbReference type="EMBL" id="CAJOBZ010000029">
    <property type="protein sequence ID" value="CAF4885675.1"/>
    <property type="molecule type" value="Genomic_DNA"/>
</dbReference>
<dbReference type="Proteomes" id="UP000663880">
    <property type="component" value="Unassembled WGS sequence"/>
</dbReference>
<evidence type="ECO:0000256" key="2">
    <source>
        <dbReference type="SAM" id="Phobius"/>
    </source>
</evidence>
<gene>
    <name evidence="3" type="ORF">PMACD_LOCUS10007</name>
</gene>
<feature type="transmembrane region" description="Helical" evidence="2">
    <location>
        <begin position="335"/>
        <end position="355"/>
    </location>
</feature>
<comment type="caution">
    <text evidence="3">The sequence shown here is derived from an EMBL/GenBank/DDBJ whole genome shotgun (WGS) entry which is preliminary data.</text>
</comment>
<feature type="transmembrane region" description="Helical" evidence="2">
    <location>
        <begin position="181"/>
        <end position="199"/>
    </location>
</feature>
<evidence type="ECO:0000256" key="1">
    <source>
        <dbReference type="ARBA" id="ARBA00009172"/>
    </source>
</evidence>
<evidence type="ECO:0000313" key="4">
    <source>
        <dbReference type="Proteomes" id="UP000663880"/>
    </source>
</evidence>
<evidence type="ECO:0000313" key="3">
    <source>
        <dbReference type="EMBL" id="CAF4885675.1"/>
    </source>
</evidence>
<dbReference type="GO" id="GO:0043266">
    <property type="term" value="P:regulation of potassium ion transport"/>
    <property type="evidence" value="ECO:0007669"/>
    <property type="project" value="TreeGrafter"/>
</dbReference>
<keyword evidence="2" id="KW-1133">Transmembrane helix</keyword>
<comment type="similarity">
    <text evidence="1">Belongs to the unc-93 family.</text>
</comment>
<dbReference type="AlphaFoldDB" id="A0A821U865"/>
<dbReference type="InterPro" id="IPR051951">
    <property type="entry name" value="UNC-93_regulatory"/>
</dbReference>
<dbReference type="SUPFAM" id="SSF103473">
    <property type="entry name" value="MFS general substrate transporter"/>
    <property type="match status" value="1"/>
</dbReference>
<dbReference type="PANTHER" id="PTHR19444">
    <property type="entry name" value="UNC-93 RELATED"/>
    <property type="match status" value="1"/>
</dbReference>
<sequence>MSTNKIPAGITFAYIKTKENNKIIRYVSLVKHCFQIGLKSVTNILNYSLFNSDLQIEHIQIPFQIPVNTIYKKEWSWQKTKTLIKLPPVPGNRRRESVASSLGAASVRRLITRPPQKLPKPLITRFTLLCIASGLSSTALLPFTAYAGAEAGAMPLAIMHTIAAIASPFSPIILQKTGTRIVINLSYVLICVLLAAHTVDTPLSILLFLYSICGVMLSPMELALAASATSFSQAAGDECRRKIALRRALRALRASHDLGLVLGSLMLGGALLIWPEDLLPLLQPNSIHNYTTPSWPPSEDDLVEEDFEERTCGAFGCPDIQSLVGMALSADGRRVLVAVWAVMALVASILALYGAAATPSPPPDARSVLKDARGLLGIPMGLFIGLQQGFIYTSYIKWYGVCVGGWNEAWRALCGAGALQALAAATLSMAAARGRRGYLGAGGAAAHASLLLALLRWRAAKTDLALPTVAAAAWGACSALWDVLQGGITVGGPGWRGPWSLTLSARHAGLALACAARQFLCVRTQLAVLALALFTALSSHAVLELRLRREIRHRS</sequence>
<dbReference type="GO" id="GO:0005886">
    <property type="term" value="C:plasma membrane"/>
    <property type="evidence" value="ECO:0007669"/>
    <property type="project" value="TreeGrafter"/>
</dbReference>
<dbReference type="PANTHER" id="PTHR19444:SF11">
    <property type="entry name" value="UNC93-LIKE PROTEIN"/>
    <property type="match status" value="1"/>
</dbReference>
<feature type="transmembrane region" description="Helical" evidence="2">
    <location>
        <begin position="126"/>
        <end position="147"/>
    </location>
</feature>
<keyword evidence="2" id="KW-0472">Membrane</keyword>
<reference evidence="3" key="1">
    <citation type="submission" date="2021-02" db="EMBL/GenBank/DDBJ databases">
        <authorList>
            <person name="Steward A R."/>
        </authorList>
    </citation>
    <scope>NUCLEOTIDE SEQUENCE</scope>
</reference>
<feature type="transmembrane region" description="Helical" evidence="2">
    <location>
        <begin position="526"/>
        <end position="545"/>
    </location>
</feature>
<protein>
    <submittedName>
        <fullName evidence="3">Uncharacterized protein</fullName>
    </submittedName>
</protein>
<organism evidence="3 4">
    <name type="scientific">Pieris macdunnoughi</name>
    <dbReference type="NCBI Taxonomy" id="345717"/>
    <lineage>
        <taxon>Eukaryota</taxon>
        <taxon>Metazoa</taxon>
        <taxon>Ecdysozoa</taxon>
        <taxon>Arthropoda</taxon>
        <taxon>Hexapoda</taxon>
        <taxon>Insecta</taxon>
        <taxon>Pterygota</taxon>
        <taxon>Neoptera</taxon>
        <taxon>Endopterygota</taxon>
        <taxon>Lepidoptera</taxon>
        <taxon>Glossata</taxon>
        <taxon>Ditrysia</taxon>
        <taxon>Papilionoidea</taxon>
        <taxon>Pieridae</taxon>
        <taxon>Pierinae</taxon>
        <taxon>Pieris</taxon>
    </lineage>
</organism>
<keyword evidence="4" id="KW-1185">Reference proteome</keyword>
<dbReference type="GO" id="GO:0006937">
    <property type="term" value="P:regulation of muscle contraction"/>
    <property type="evidence" value="ECO:0007669"/>
    <property type="project" value="TreeGrafter"/>
</dbReference>
<feature type="transmembrane region" description="Helical" evidence="2">
    <location>
        <begin position="153"/>
        <end position="174"/>
    </location>
</feature>
<name>A0A821U865_9NEOP</name>
<dbReference type="GO" id="GO:0015459">
    <property type="term" value="F:potassium channel regulator activity"/>
    <property type="evidence" value="ECO:0007669"/>
    <property type="project" value="TreeGrafter"/>
</dbReference>
<dbReference type="OrthoDB" id="10010517at2759"/>
<feature type="transmembrane region" description="Helical" evidence="2">
    <location>
        <begin position="438"/>
        <end position="457"/>
    </location>
</feature>
<dbReference type="InterPro" id="IPR036259">
    <property type="entry name" value="MFS_trans_sf"/>
</dbReference>
<feature type="transmembrane region" description="Helical" evidence="2">
    <location>
        <begin position="410"/>
        <end position="431"/>
    </location>
</feature>
<accession>A0A821U865</accession>
<feature type="transmembrane region" description="Helical" evidence="2">
    <location>
        <begin position="252"/>
        <end position="274"/>
    </location>
</feature>
<feature type="transmembrane region" description="Helical" evidence="2">
    <location>
        <begin position="375"/>
        <end position="398"/>
    </location>
</feature>
<dbReference type="GO" id="GO:0055120">
    <property type="term" value="C:striated muscle dense body"/>
    <property type="evidence" value="ECO:0007669"/>
    <property type="project" value="TreeGrafter"/>
</dbReference>
<feature type="transmembrane region" description="Helical" evidence="2">
    <location>
        <begin position="205"/>
        <end position="231"/>
    </location>
</feature>